<evidence type="ECO:0000313" key="1">
    <source>
        <dbReference type="EMBL" id="MDL2404656.1"/>
    </source>
</evidence>
<dbReference type="EMBL" id="JARFYN010000003">
    <property type="protein sequence ID" value="MDL2404656.1"/>
    <property type="molecule type" value="Genomic_DNA"/>
</dbReference>
<dbReference type="InterPro" id="IPR010419">
    <property type="entry name" value="CO_DH_gsu"/>
</dbReference>
<name>A0ABT7K7R7_9HYPH</name>
<dbReference type="Gene3D" id="3.30.530.20">
    <property type="match status" value="1"/>
</dbReference>
<dbReference type="CDD" id="cd05018">
    <property type="entry name" value="CoxG"/>
    <property type="match status" value="1"/>
</dbReference>
<dbReference type="PANTHER" id="PTHR38588">
    <property type="entry name" value="BLL0334 PROTEIN"/>
    <property type="match status" value="1"/>
</dbReference>
<comment type="caution">
    <text evidence="1">The sequence shown here is derived from an EMBL/GenBank/DDBJ whole genome shotgun (WGS) entry which is preliminary data.</text>
</comment>
<dbReference type="Proteomes" id="UP001172630">
    <property type="component" value="Unassembled WGS sequence"/>
</dbReference>
<keyword evidence="2" id="KW-1185">Reference proteome</keyword>
<gene>
    <name evidence="1" type="ORF">PY650_03085</name>
</gene>
<accession>A0ABT7K7R7</accession>
<dbReference type="InterPro" id="IPR023393">
    <property type="entry name" value="START-like_dom_sf"/>
</dbReference>
<protein>
    <submittedName>
        <fullName evidence="1">Carbon monoxide dehydrogenase subunit G</fullName>
    </submittedName>
</protein>
<dbReference type="PANTHER" id="PTHR38588:SF1">
    <property type="entry name" value="BLL0334 PROTEIN"/>
    <property type="match status" value="1"/>
</dbReference>
<proteinExistence type="predicted"/>
<sequence>MDMTGEERIAAPRDVVWAALNDPEILKQCIPGCQSLEKISPTELTATVKLKIGPVSASFNGEVTLSNINAPESYTISGEGKGGIAGFAKGGADVTLEEEGGETILRYEAKALVGGKIAQLGSRLVDSSAKKLAQQFFAGFTAALNGQATA</sequence>
<evidence type="ECO:0000313" key="2">
    <source>
        <dbReference type="Proteomes" id="UP001172630"/>
    </source>
</evidence>
<dbReference type="RefSeq" id="WP_285877596.1">
    <property type="nucleotide sequence ID" value="NZ_JARFYN010000003.1"/>
</dbReference>
<organism evidence="1 2">
    <name type="scientific">Rhizobium calliandrae</name>
    <dbReference type="NCBI Taxonomy" id="1312182"/>
    <lineage>
        <taxon>Bacteria</taxon>
        <taxon>Pseudomonadati</taxon>
        <taxon>Pseudomonadota</taxon>
        <taxon>Alphaproteobacteria</taxon>
        <taxon>Hyphomicrobiales</taxon>
        <taxon>Rhizobiaceae</taxon>
        <taxon>Rhizobium/Agrobacterium group</taxon>
        <taxon>Rhizobium</taxon>
    </lineage>
</organism>
<dbReference type="Pfam" id="PF06240">
    <property type="entry name" value="COXG"/>
    <property type="match status" value="1"/>
</dbReference>
<reference evidence="1" key="1">
    <citation type="submission" date="2023-06" db="EMBL/GenBank/DDBJ databases">
        <title>Phylogenetic Diversity of Rhizobium strains.</title>
        <authorList>
            <person name="Moura F.T."/>
            <person name="Helene L.C.F."/>
            <person name="Hungria M."/>
        </authorList>
    </citation>
    <scope>NUCLEOTIDE SEQUENCE</scope>
    <source>
        <strain evidence="1">CCGE524</strain>
    </source>
</reference>
<dbReference type="SUPFAM" id="SSF55961">
    <property type="entry name" value="Bet v1-like"/>
    <property type="match status" value="1"/>
</dbReference>